<dbReference type="Proteomes" id="UP000569018">
    <property type="component" value="Unassembled WGS sequence"/>
</dbReference>
<name>A0A6V8PAU1_9ACTN</name>
<organism evidence="2 8">
    <name type="scientific">Candidatus Hakubella thermalkaliphila</name>
    <dbReference type="NCBI Taxonomy" id="2754717"/>
    <lineage>
        <taxon>Bacteria</taxon>
        <taxon>Bacillati</taxon>
        <taxon>Actinomycetota</taxon>
        <taxon>Actinomycetota incertae sedis</taxon>
        <taxon>Candidatus Hakubellales</taxon>
        <taxon>Candidatus Hakubellaceae</taxon>
        <taxon>Candidatus Hakubella</taxon>
    </lineage>
</organism>
<dbReference type="Proteomes" id="UP000568877">
    <property type="component" value="Unassembled WGS sequence"/>
</dbReference>
<dbReference type="EMBL" id="BLSA01000121">
    <property type="protein sequence ID" value="GFP32657.1"/>
    <property type="molecule type" value="Genomic_DNA"/>
</dbReference>
<evidence type="ECO:0000313" key="5">
    <source>
        <dbReference type="Proteomes" id="UP000568877"/>
    </source>
</evidence>
<evidence type="ECO:0000313" key="6">
    <source>
        <dbReference type="Proteomes" id="UP000569018"/>
    </source>
</evidence>
<proteinExistence type="predicted"/>
<dbReference type="EMBL" id="BLRZ01000008">
    <property type="protein sequence ID" value="GFP29397.1"/>
    <property type="molecule type" value="Genomic_DNA"/>
</dbReference>
<evidence type="ECO:0000313" key="7">
    <source>
        <dbReference type="Proteomes" id="UP000585609"/>
    </source>
</evidence>
<keyword evidence="8" id="KW-1185">Reference proteome</keyword>
<dbReference type="AlphaFoldDB" id="A0A6V8PAU1"/>
<dbReference type="EMBL" id="BLSD01000114">
    <property type="protein sequence ID" value="GFP39953.1"/>
    <property type="molecule type" value="Genomic_DNA"/>
</dbReference>
<accession>A0A6V8PAU1</accession>
<reference evidence="5 6" key="1">
    <citation type="journal article" date="2020" name="Front. Microbiol.">
        <title>Single-cell genomics of novel Actinobacteria with the Wood-Ljungdahl pathway discovered in a serpentinizing system.</title>
        <authorList>
            <person name="Merino N."/>
            <person name="Kawai M."/>
            <person name="Boyd E.S."/>
            <person name="Colman D.R."/>
            <person name="McGlynn S.E."/>
            <person name="Nealson K.H."/>
            <person name="Kurokawa K."/>
            <person name="Hongoh Y."/>
        </authorList>
    </citation>
    <scope>NUCLEOTIDE SEQUENCE [LARGE SCALE GENOMIC DNA]</scope>
    <source>
        <strain evidence="1 7">S09_30</strain>
        <strain evidence="2 8">S34</strain>
        <strain evidence="3 5">S42</strain>
        <strain evidence="4 6">S47</strain>
    </source>
</reference>
<evidence type="ECO:0000313" key="8">
    <source>
        <dbReference type="Proteomes" id="UP000588083"/>
    </source>
</evidence>
<sequence>MSKLTLEQQIDIYEEGINYLEDYEPEEVAYVLTIRDEIEETIEQKGISSGLKEKLEILDSKFKDKTEVVVKNLGVLLQMNQAAGKSTSHWWWYLDKVAKKEKVSL</sequence>
<evidence type="ECO:0000313" key="1">
    <source>
        <dbReference type="EMBL" id="GFP23609.1"/>
    </source>
</evidence>
<evidence type="ECO:0000313" key="3">
    <source>
        <dbReference type="EMBL" id="GFP32657.1"/>
    </source>
</evidence>
<dbReference type="Proteomes" id="UP000588083">
    <property type="component" value="Unassembled WGS sequence"/>
</dbReference>
<dbReference type="Proteomes" id="UP000585609">
    <property type="component" value="Unassembled WGS sequence"/>
</dbReference>
<evidence type="ECO:0000313" key="4">
    <source>
        <dbReference type="EMBL" id="GFP39953.1"/>
    </source>
</evidence>
<evidence type="ECO:0000313" key="2">
    <source>
        <dbReference type="EMBL" id="GFP29397.1"/>
    </source>
</evidence>
<dbReference type="RefSeq" id="WP_176236001.1">
    <property type="nucleotide sequence ID" value="NZ_BLRZ01000008.1"/>
</dbReference>
<gene>
    <name evidence="1" type="ORF">HKBW3S09_01074</name>
    <name evidence="2" type="ORF">HKBW3S34_00317</name>
    <name evidence="3" type="ORF">HKBW3S42_00963</name>
    <name evidence="4" type="ORF">HKBW3S47_01650</name>
</gene>
<comment type="caution">
    <text evidence="2">The sequence shown here is derived from an EMBL/GenBank/DDBJ whole genome shotgun (WGS) entry which is preliminary data.</text>
</comment>
<protein>
    <submittedName>
        <fullName evidence="2">Uncharacterized protein</fullName>
    </submittedName>
</protein>
<dbReference type="EMBL" id="BLRW01000146">
    <property type="protein sequence ID" value="GFP23609.1"/>
    <property type="molecule type" value="Genomic_DNA"/>
</dbReference>